<dbReference type="Proteomes" id="UP000231878">
    <property type="component" value="Unassembled WGS sequence"/>
</dbReference>
<dbReference type="EMBL" id="PHRB01000033">
    <property type="protein sequence ID" value="PJO63304.1"/>
    <property type="molecule type" value="Genomic_DNA"/>
</dbReference>
<evidence type="ECO:0000313" key="2">
    <source>
        <dbReference type="EMBL" id="PJO63304.1"/>
    </source>
</evidence>
<evidence type="ECO:0000256" key="1">
    <source>
        <dbReference type="SAM" id="MobiDB-lite"/>
    </source>
</evidence>
<accession>A0AAX0U462</accession>
<evidence type="ECO:0000313" key="3">
    <source>
        <dbReference type="Proteomes" id="UP000231878"/>
    </source>
</evidence>
<evidence type="ECO:0008006" key="4">
    <source>
        <dbReference type="Google" id="ProtNLM"/>
    </source>
</evidence>
<sequence length="163" mass="18425">MAEPFLLGAAAPACAALAADRASAMRVPERGAGRIADSARVVLATPMKCRFRARFRESMFRFFSVHAPIRQGFVRTARYSRDCDVFVTVRGCADSAERTGTWRPIRLREARRRRVSRRPAASPLRAARSLAAAARRSRRCARHRFGRRRAADRPTNQKIEEQK</sequence>
<feature type="compositionally biased region" description="Basic residues" evidence="1">
    <location>
        <begin position="135"/>
        <end position="150"/>
    </location>
</feature>
<comment type="caution">
    <text evidence="2">The sequence shown here is derived from an EMBL/GenBank/DDBJ whole genome shotgun (WGS) entry which is preliminary data.</text>
</comment>
<feature type="region of interest" description="Disordered" evidence="1">
    <location>
        <begin position="133"/>
        <end position="163"/>
    </location>
</feature>
<proteinExistence type="predicted"/>
<organism evidence="2 3">
    <name type="scientific">Burkholderia pseudomallei</name>
    <name type="common">Pseudomonas pseudomallei</name>
    <dbReference type="NCBI Taxonomy" id="28450"/>
    <lineage>
        <taxon>Bacteria</taxon>
        <taxon>Pseudomonadati</taxon>
        <taxon>Pseudomonadota</taxon>
        <taxon>Betaproteobacteria</taxon>
        <taxon>Burkholderiales</taxon>
        <taxon>Burkholderiaceae</taxon>
        <taxon>Burkholderia</taxon>
        <taxon>pseudomallei group</taxon>
    </lineage>
</organism>
<dbReference type="RefSeq" id="WP_004535728.1">
    <property type="nucleotide sequence ID" value="NZ_CP008758.1"/>
</dbReference>
<protein>
    <recommendedName>
        <fullName evidence="4">Lipoprotein</fullName>
    </recommendedName>
</protein>
<reference evidence="2 3" key="1">
    <citation type="submission" date="2017-11" db="EMBL/GenBank/DDBJ databases">
        <title>Molecular characterization of Burkholderia pseudomallei and closely related isolates from Vietnam.</title>
        <authorList>
            <person name="Ustinov D.V."/>
            <person name="Antonov A.S."/>
            <person name="Avdusheva E.F."/>
            <person name="Shpak I.M."/>
            <person name="Zakharova I.B."/>
            <person name="Thi L.A."/>
            <person name="Teteryatnikova N."/>
            <person name="Lopasteyskaya Y.A."/>
            <person name="Kuzyutina J.A."/>
            <person name="Ngo T.N."/>
            <person name="Victorov D.V."/>
        </authorList>
    </citation>
    <scope>NUCLEOTIDE SEQUENCE [LARGE SCALE GENOMIC DNA]</scope>
    <source>
        <strain evidence="2 3">V1512</strain>
    </source>
</reference>
<gene>
    <name evidence="2" type="ORF">CWD88_26300</name>
</gene>
<dbReference type="AlphaFoldDB" id="A0AAX0U462"/>
<name>A0AAX0U462_BURPE</name>